<accession>A0A3B6KIM6</accession>
<organism evidence="1">
    <name type="scientific">Triticum aestivum</name>
    <name type="common">Wheat</name>
    <dbReference type="NCBI Taxonomy" id="4565"/>
    <lineage>
        <taxon>Eukaryota</taxon>
        <taxon>Viridiplantae</taxon>
        <taxon>Streptophyta</taxon>
        <taxon>Embryophyta</taxon>
        <taxon>Tracheophyta</taxon>
        <taxon>Spermatophyta</taxon>
        <taxon>Magnoliopsida</taxon>
        <taxon>Liliopsida</taxon>
        <taxon>Poales</taxon>
        <taxon>Poaceae</taxon>
        <taxon>BOP clade</taxon>
        <taxon>Pooideae</taxon>
        <taxon>Triticodae</taxon>
        <taxon>Triticeae</taxon>
        <taxon>Triticinae</taxon>
        <taxon>Triticum</taxon>
    </lineage>
</organism>
<reference evidence="1" key="2">
    <citation type="submission" date="2018-10" db="UniProtKB">
        <authorList>
            <consortium name="EnsemblPlants"/>
        </authorList>
    </citation>
    <scope>IDENTIFICATION</scope>
</reference>
<name>A0A3B6KIM6_WHEAT</name>
<dbReference type="Gramene" id="TraesMAC5A03G02692960.1">
    <property type="protein sequence ID" value="TraesMAC5A03G02692960.1"/>
    <property type="gene ID" value="TraesMAC5A03G02692960"/>
</dbReference>
<dbReference type="Gramene" id="TraesSTA5A03G02685580.1">
    <property type="protein sequence ID" value="TraesSTA5A03G02685580.1"/>
    <property type="gene ID" value="TraesSTA5A03G02685580"/>
</dbReference>
<dbReference type="Gramene" id="TraesSTA5A03G02756600.1">
    <property type="protein sequence ID" value="TraesSTA5A03G02756600.1"/>
    <property type="gene ID" value="TraesSTA5A03G02756600"/>
</dbReference>
<dbReference type="Gramene" id="TraesCLE_scaffold_024701_01G000100.1">
    <property type="protein sequence ID" value="TraesCLE_scaffold_024701_01G000100.1"/>
    <property type="gene ID" value="TraesCLE_scaffold_024701_01G000100"/>
</dbReference>
<dbReference type="Gramene" id="TraesCS5A02G289800.1">
    <property type="protein sequence ID" value="TraesCS5A02G289800.1"/>
    <property type="gene ID" value="TraesCS5A02G289800"/>
</dbReference>
<dbReference type="Gramene" id="TraesJAG5A03G02695880.1">
    <property type="protein sequence ID" value="TraesJAG5A03G02695880.1"/>
    <property type="gene ID" value="TraesJAG5A03G02695880"/>
</dbReference>
<evidence type="ECO:0000313" key="2">
    <source>
        <dbReference type="Proteomes" id="UP000019116"/>
    </source>
</evidence>
<dbReference type="EnsemblPlants" id="TraesCS5A02G289800.1">
    <property type="protein sequence ID" value="TraesCS5A02G289800.1"/>
    <property type="gene ID" value="TraesCS5A02G289800"/>
</dbReference>
<dbReference type="AlphaFoldDB" id="A0A3B6KIM6"/>
<dbReference type="Gramene" id="TraesWEE_scaffold_042936_01G000300.1">
    <property type="protein sequence ID" value="TraesWEE_scaffold_042936_01G000300.1"/>
    <property type="gene ID" value="TraesWEE_scaffold_042936_01G000300"/>
</dbReference>
<evidence type="ECO:0000313" key="1">
    <source>
        <dbReference type="EnsemblPlants" id="TraesCS5A02G289800.1"/>
    </source>
</evidence>
<dbReference type="Gramene" id="TraesNOR5A03G02717180.1">
    <property type="protein sequence ID" value="TraesNOR5A03G02717180.1"/>
    <property type="gene ID" value="TraesNOR5A03G02717180"/>
</dbReference>
<protein>
    <submittedName>
        <fullName evidence="1">Uncharacterized protein</fullName>
    </submittedName>
</protein>
<dbReference type="Proteomes" id="UP000019116">
    <property type="component" value="Chromosome 5A"/>
</dbReference>
<dbReference type="Gramene" id="TraesJUL5A03G02714710.1">
    <property type="protein sequence ID" value="TraesJUL5A03G02714710.1"/>
    <property type="gene ID" value="TraesJUL5A03G02714710"/>
</dbReference>
<sequence length="100" mass="10651">MAAPLYDFTIGQNVRVPSYVSKEKASTSTKAADLDETSSYRCCCSLLLVLQPLVARMEVFRAGRASNGSGSSTMMSIARAEDAFAGAMVPVGVLVKMLRP</sequence>
<dbReference type="Gramene" id="TraesCAD_scaffold_024849_01G000300.1">
    <property type="protein sequence ID" value="TraesCAD_scaffold_024849_01G000300.1"/>
    <property type="gene ID" value="TraesCAD_scaffold_024849_01G000300"/>
</dbReference>
<dbReference type="Gramene" id="TraesRN5A0100720400.1">
    <property type="protein sequence ID" value="TraesRN5A0100720400.1"/>
    <property type="gene ID" value="TraesRN5A0100720400"/>
</dbReference>
<dbReference type="Gramene" id="TraesROB_scaffold_024792_01G000300.1">
    <property type="protein sequence ID" value="TraesROB_scaffold_024792_01G000300.1"/>
    <property type="gene ID" value="TraesROB_scaffold_024792_01G000300"/>
</dbReference>
<dbReference type="Gramene" id="TraesSYM5A03G02724310.1">
    <property type="protein sequence ID" value="TraesSYM5A03G02724310.1"/>
    <property type="gene ID" value="TraesSYM5A03G02724310"/>
</dbReference>
<dbReference type="Gramene" id="TraesARI5A03G02737300.1">
    <property type="protein sequence ID" value="TraesARI5A03G02737300.1"/>
    <property type="gene ID" value="TraesARI5A03G02737300"/>
</dbReference>
<dbReference type="Gramene" id="TraesJAG5A03G02767380.1">
    <property type="protein sequence ID" value="TraesJAG5A03G02767380.1"/>
    <property type="gene ID" value="TraesJAG5A03G02767380"/>
</dbReference>
<dbReference type="Gramene" id="TraesLDM5A03G02697580.1">
    <property type="protein sequence ID" value="TraesLDM5A03G02697580.1"/>
    <property type="gene ID" value="TraesLDM5A03G02697580"/>
</dbReference>
<dbReference type="Gramene" id="TraesRN3A0100245300.1">
    <property type="protein sequence ID" value="TraesRN3A0100245300.1"/>
    <property type="gene ID" value="TraesRN3A0100245300"/>
</dbReference>
<reference evidence="1" key="1">
    <citation type="submission" date="2018-08" db="EMBL/GenBank/DDBJ databases">
        <authorList>
            <person name="Rossello M."/>
        </authorList>
    </citation>
    <scope>NUCLEOTIDE SEQUENCE [LARGE SCALE GENOMIC DNA]</scope>
    <source>
        <strain evidence="1">cv. Chinese Spring</strain>
    </source>
</reference>
<dbReference type="Gramene" id="TraesJUL5A03G02784810.1">
    <property type="protein sequence ID" value="TraesJUL5A03G02784810.1"/>
    <property type="gene ID" value="TraesJUL5A03G02784810"/>
</dbReference>
<dbReference type="Gramene" id="TraesPARA_EIv1.0_1515990.1">
    <property type="protein sequence ID" value="TraesPARA_EIv1.0_1515990.1.CDS"/>
    <property type="gene ID" value="TraesPARA_EIv1.0_1515990"/>
</dbReference>
<proteinExistence type="predicted"/>
<dbReference type="Gramene" id="TraesLAC5A03G02648660.1">
    <property type="protein sequence ID" value="TraesLAC5A03G02648660.1"/>
    <property type="gene ID" value="TraesLAC5A03G02648660"/>
</dbReference>
<dbReference type="Gramene" id="TraesSYM5A03G02795510.1">
    <property type="protein sequence ID" value="TraesSYM5A03G02795510.1"/>
    <property type="gene ID" value="TraesSYM5A03G02795510"/>
</dbReference>
<dbReference type="Gramene" id="TraesARI5A03G02808050.1">
    <property type="protein sequence ID" value="TraesARI5A03G02808050.1"/>
    <property type="gene ID" value="TraesARI5A03G02808050"/>
</dbReference>
<dbReference type="Gramene" id="TraesCS5A03G0707800.1">
    <property type="protein sequence ID" value="TraesCS5A03G0707800.1.CDS"/>
    <property type="gene ID" value="TraesCS5A03G0707800"/>
</dbReference>
<keyword evidence="2" id="KW-1185">Reference proteome</keyword>